<proteinExistence type="predicted"/>
<dbReference type="EMBL" id="FXZI01000001">
    <property type="protein sequence ID" value="SMX71498.1"/>
    <property type="molecule type" value="Genomic_DNA"/>
</dbReference>
<evidence type="ECO:0000313" key="2">
    <source>
        <dbReference type="EMBL" id="SMX71498.1"/>
    </source>
</evidence>
<dbReference type="RefSeq" id="WP_009884644.1">
    <property type="nucleotide sequence ID" value="NZ_AAGP01000037.1"/>
</dbReference>
<dbReference type="EMBL" id="FXZG01000001">
    <property type="protein sequence ID" value="SMX66576.1"/>
    <property type="molecule type" value="Genomic_DNA"/>
</dbReference>
<evidence type="ECO:0000313" key="1">
    <source>
        <dbReference type="EMBL" id="SMX66576.1"/>
    </source>
</evidence>
<evidence type="ECO:0000313" key="3">
    <source>
        <dbReference type="Proteomes" id="UP000234289"/>
    </source>
</evidence>
<organism evidence="2 4">
    <name type="scientific">Brevibacterium aurantiacum</name>
    <dbReference type="NCBI Taxonomy" id="273384"/>
    <lineage>
        <taxon>Bacteria</taxon>
        <taxon>Bacillati</taxon>
        <taxon>Actinomycetota</taxon>
        <taxon>Actinomycetes</taxon>
        <taxon>Micrococcales</taxon>
        <taxon>Brevibacteriaceae</taxon>
        <taxon>Brevibacterium</taxon>
    </lineage>
</organism>
<evidence type="ECO:0000313" key="4">
    <source>
        <dbReference type="Proteomes" id="UP000234300"/>
    </source>
</evidence>
<protein>
    <submittedName>
        <fullName evidence="2">Uncharacterized protein</fullName>
    </submittedName>
</protein>
<dbReference type="Proteomes" id="UP000234289">
    <property type="component" value="Unassembled WGS sequence"/>
</dbReference>
<gene>
    <name evidence="1" type="ORF">BAUR920_00259</name>
    <name evidence="2" type="ORF">BAURA86_00331</name>
</gene>
<dbReference type="AlphaFoldDB" id="A0A2H1I8I3"/>
<dbReference type="Proteomes" id="UP000234300">
    <property type="component" value="Unassembled WGS sequence"/>
</dbReference>
<reference evidence="3" key="2">
    <citation type="submission" date="2017-03" db="EMBL/GenBank/DDBJ databases">
        <authorList>
            <person name="Monnet C."/>
        </authorList>
    </citation>
    <scope>NUCLEOTIDE SEQUENCE [LARGE SCALE GENOMIC DNA]</scope>
    <source>
        <strain evidence="3">CNRZ 920</strain>
    </source>
</reference>
<name>A0A2H1I8I3_BREAU</name>
<reference evidence="2 4" key="1">
    <citation type="submission" date="2017-03" db="EMBL/GenBank/DDBJ databases">
        <authorList>
            <person name="Afonso C.L."/>
            <person name="Miller P.J."/>
            <person name="Scott M.A."/>
            <person name="Spackman E."/>
            <person name="Goraichik I."/>
            <person name="Dimitrov K.M."/>
            <person name="Suarez D.L."/>
            <person name="Swayne D.E."/>
        </authorList>
    </citation>
    <scope>NUCLEOTIDE SEQUENCE [LARGE SCALE GENOMIC DNA]</scope>
    <source>
        <strain evidence="2">8</strain>
        <strain evidence="4">8(6)</strain>
        <strain evidence="1">CNRZ 920</strain>
    </source>
</reference>
<sequence length="41" mass="4675">MVIAHEVPVLDSEVEALRRRLKMPYARTLAPELLATTKAQR</sequence>
<accession>A0A2H1I8I3</accession>